<dbReference type="InterPro" id="IPR025669">
    <property type="entry name" value="AAA_dom"/>
</dbReference>
<feature type="domain" description="AAA" evidence="1">
    <location>
        <begin position="1"/>
        <end position="177"/>
    </location>
</feature>
<proteinExistence type="predicted"/>
<accession>A0A8S5LHN6</accession>
<dbReference type="InterPro" id="IPR050678">
    <property type="entry name" value="DNA_Partitioning_ATPase"/>
</dbReference>
<name>A0A8S5LHN6_9CAUD</name>
<reference evidence="2" key="1">
    <citation type="journal article" date="2021" name="Proc. Natl. Acad. Sci. U.S.A.">
        <title>A Catalog of Tens of Thousands of Viruses from Human Metagenomes Reveals Hidden Associations with Chronic Diseases.</title>
        <authorList>
            <person name="Tisza M.J."/>
            <person name="Buck C.B."/>
        </authorList>
    </citation>
    <scope>NUCLEOTIDE SEQUENCE</scope>
    <source>
        <strain evidence="2">CtxS04</strain>
    </source>
</reference>
<organism evidence="2">
    <name type="scientific">Siphoviridae sp. ctxS04</name>
    <dbReference type="NCBI Taxonomy" id="2823610"/>
    <lineage>
        <taxon>Viruses</taxon>
        <taxon>Duplodnaviria</taxon>
        <taxon>Heunggongvirae</taxon>
        <taxon>Uroviricota</taxon>
        <taxon>Caudoviricetes</taxon>
    </lineage>
</organism>
<evidence type="ECO:0000259" key="1">
    <source>
        <dbReference type="Pfam" id="PF13614"/>
    </source>
</evidence>
<dbReference type="PANTHER" id="PTHR13696:SF52">
    <property type="entry name" value="PARA FAMILY PROTEIN CT_582"/>
    <property type="match status" value="1"/>
</dbReference>
<dbReference type="CDD" id="cd02042">
    <property type="entry name" value="ParAB_family"/>
    <property type="match status" value="1"/>
</dbReference>
<dbReference type="PANTHER" id="PTHR13696">
    <property type="entry name" value="P-LOOP CONTAINING NUCLEOSIDE TRIPHOSPHATE HYDROLASE"/>
    <property type="match status" value="1"/>
</dbReference>
<dbReference type="SUPFAM" id="SSF52540">
    <property type="entry name" value="P-loop containing nucleoside triphosphate hydrolases"/>
    <property type="match status" value="1"/>
</dbReference>
<protein>
    <submittedName>
        <fullName evidence="2">ParA</fullName>
    </submittedName>
</protein>
<sequence length="263" mass="28952">MRTFAIVNRKGGVGKTTTAVELAFILATSCKQRVLFIDADSQGNATSMMLASGQDPSGAGLAAALEYPIEYYPDIIWRTDYEGLDIIPAGEDLADYELSRLLLGEKPNFDRMRRLMEAIKEDNVYDSVVIDCPPYYSISCLSTIAVSDSIIIPAGIDAYSTTGMAGLVRQIDNIRQACPQIRVAGVLVTQWRRSSIGEDAVQTLREESPVPIFRTVIRRTDKVVESSWSREPVGALSPFSSASRDYRTWVAELLEREGVANNA</sequence>
<dbReference type="Pfam" id="PF13614">
    <property type="entry name" value="AAA_31"/>
    <property type="match status" value="1"/>
</dbReference>
<dbReference type="InterPro" id="IPR027417">
    <property type="entry name" value="P-loop_NTPase"/>
</dbReference>
<dbReference type="EMBL" id="BK014719">
    <property type="protein sequence ID" value="DAD69355.1"/>
    <property type="molecule type" value="Genomic_DNA"/>
</dbReference>
<evidence type="ECO:0000313" key="2">
    <source>
        <dbReference type="EMBL" id="DAD69355.1"/>
    </source>
</evidence>
<dbReference type="Gene3D" id="3.40.50.300">
    <property type="entry name" value="P-loop containing nucleotide triphosphate hydrolases"/>
    <property type="match status" value="1"/>
</dbReference>